<dbReference type="SMART" id="SM00287">
    <property type="entry name" value="SH3b"/>
    <property type="match status" value="2"/>
</dbReference>
<dbReference type="EMBL" id="FXXP01000001">
    <property type="protein sequence ID" value="SMX27832.1"/>
    <property type="molecule type" value="Genomic_DNA"/>
</dbReference>
<dbReference type="Gene3D" id="2.30.30.40">
    <property type="entry name" value="SH3 Domains"/>
    <property type="match status" value="2"/>
</dbReference>
<keyword evidence="1" id="KW-0732">Signal</keyword>
<feature type="domain" description="SH3b" evidence="2">
    <location>
        <begin position="102"/>
        <end position="167"/>
    </location>
</feature>
<feature type="domain" description="SH3b" evidence="2">
    <location>
        <begin position="20"/>
        <end position="89"/>
    </location>
</feature>
<evidence type="ECO:0000256" key="1">
    <source>
        <dbReference type="SAM" id="SignalP"/>
    </source>
</evidence>
<dbReference type="InterPro" id="IPR003646">
    <property type="entry name" value="SH3-like_bac-type"/>
</dbReference>
<dbReference type="AlphaFoldDB" id="A0A238JCZ4"/>
<dbReference type="PANTHER" id="PTHR34408">
    <property type="entry name" value="FAMILY PROTEIN, PUTATIVE-RELATED"/>
    <property type="match status" value="1"/>
</dbReference>
<evidence type="ECO:0000313" key="4">
    <source>
        <dbReference type="Proteomes" id="UP000225972"/>
    </source>
</evidence>
<dbReference type="Pfam" id="PF08239">
    <property type="entry name" value="SH3_3"/>
    <property type="match status" value="2"/>
</dbReference>
<keyword evidence="4" id="KW-1185">Reference proteome</keyword>
<name>A0A238JCZ4_9RHOB</name>
<feature type="signal peptide" evidence="1">
    <location>
        <begin position="1"/>
        <end position="19"/>
    </location>
</feature>
<gene>
    <name evidence="3" type="ORF">TRP8649_01942</name>
</gene>
<sequence>MFRILACLMALFIATSAAATEGRQVYINAPKDGFLNLREGPSTRYPVMEKMRHGDNVTFLAQPGEWVKVYHHQSDSIGWAHGHFISDTKPRDRDTNPIYEPRKFRWVDAPYGDLNLRKGPGTNYHVVRKMHNGTKVEILGRSGKWRLLKLNSGLIGWAHKAYLSKERPHTPKPQPNPRPYSDLQAAYDACEHHRGRDFRFCIMQRLPGNR</sequence>
<evidence type="ECO:0000313" key="3">
    <source>
        <dbReference type="EMBL" id="SMX27832.1"/>
    </source>
</evidence>
<protein>
    <submittedName>
        <fullName evidence="3">Bacterial SH3 domain protein</fullName>
    </submittedName>
</protein>
<dbReference type="OrthoDB" id="102964at2"/>
<evidence type="ECO:0000259" key="2">
    <source>
        <dbReference type="PROSITE" id="PS51781"/>
    </source>
</evidence>
<dbReference type="Proteomes" id="UP000225972">
    <property type="component" value="Unassembled WGS sequence"/>
</dbReference>
<organism evidence="3 4">
    <name type="scientific">Pelagimonas phthalicica</name>
    <dbReference type="NCBI Taxonomy" id="1037362"/>
    <lineage>
        <taxon>Bacteria</taxon>
        <taxon>Pseudomonadati</taxon>
        <taxon>Pseudomonadota</taxon>
        <taxon>Alphaproteobacteria</taxon>
        <taxon>Rhodobacterales</taxon>
        <taxon>Roseobacteraceae</taxon>
        <taxon>Pelagimonas</taxon>
    </lineage>
</organism>
<accession>A0A238JCZ4</accession>
<dbReference type="PANTHER" id="PTHR34408:SF1">
    <property type="entry name" value="GLYCOSYL HYDROLASE FAMILY 19 DOMAIN-CONTAINING PROTEIN HI_1415"/>
    <property type="match status" value="1"/>
</dbReference>
<proteinExistence type="predicted"/>
<dbReference type="RefSeq" id="WP_099244281.1">
    <property type="nucleotide sequence ID" value="NZ_FXXP01000001.1"/>
</dbReference>
<reference evidence="4" key="1">
    <citation type="submission" date="2017-05" db="EMBL/GenBank/DDBJ databases">
        <authorList>
            <person name="Rodrigo-Torres L."/>
            <person name="Arahal R. D."/>
            <person name="Lucena T."/>
        </authorList>
    </citation>
    <scope>NUCLEOTIDE SEQUENCE [LARGE SCALE GENOMIC DNA]</scope>
    <source>
        <strain evidence="4">CECT 8649</strain>
    </source>
</reference>
<dbReference type="PROSITE" id="PS51781">
    <property type="entry name" value="SH3B"/>
    <property type="match status" value="2"/>
</dbReference>
<dbReference type="InterPro" id="IPR052354">
    <property type="entry name" value="Cell_Wall_Dynamics_Protein"/>
</dbReference>
<feature type="chain" id="PRO_5012398748" evidence="1">
    <location>
        <begin position="20"/>
        <end position="210"/>
    </location>
</feature>